<protein>
    <submittedName>
        <fullName evidence="4">TetR family transcriptional regulator</fullName>
    </submittedName>
</protein>
<dbReference type="InterPro" id="IPR036271">
    <property type="entry name" value="Tet_transcr_reg_TetR-rel_C_sf"/>
</dbReference>
<dbReference type="PROSITE" id="PS50977">
    <property type="entry name" value="HTH_TETR_2"/>
    <property type="match status" value="1"/>
</dbReference>
<gene>
    <name evidence="4" type="ORF">PO878_15925</name>
</gene>
<dbReference type="InterPro" id="IPR045823">
    <property type="entry name" value="TetR_C_32"/>
</dbReference>
<feature type="DNA-binding region" description="H-T-H motif" evidence="2">
    <location>
        <begin position="38"/>
        <end position="57"/>
    </location>
</feature>
<evidence type="ECO:0000256" key="1">
    <source>
        <dbReference type="ARBA" id="ARBA00023125"/>
    </source>
</evidence>
<evidence type="ECO:0000313" key="5">
    <source>
        <dbReference type="Proteomes" id="UP001216390"/>
    </source>
</evidence>
<dbReference type="PANTHER" id="PTHR30055:SF227">
    <property type="entry name" value="TRANSCRIPTIONAL REGULATORY PROTEIN (PROBABLY TETR-FAMILY)-RELATED"/>
    <property type="match status" value="1"/>
</dbReference>
<feature type="domain" description="HTH tetR-type" evidence="3">
    <location>
        <begin position="16"/>
        <end position="75"/>
    </location>
</feature>
<reference evidence="4" key="1">
    <citation type="submission" date="2023-01" db="EMBL/GenBank/DDBJ databases">
        <title>The diversity of Class Acidimicrobiia in South China Sea sediment environments and the proposal of Iamia marina sp. nov., a novel species of the genus Iamia.</title>
        <authorList>
            <person name="He Y."/>
            <person name="Tian X."/>
        </authorList>
    </citation>
    <scope>NUCLEOTIDE SEQUENCE</scope>
    <source>
        <strain evidence="4">DSM 19957</strain>
    </source>
</reference>
<evidence type="ECO:0000256" key="2">
    <source>
        <dbReference type="PROSITE-ProRule" id="PRU00335"/>
    </source>
</evidence>
<sequence>MSPGPVRRRPGRRSSQERRDRFLDAAVEAIRREGPTVSMEAIARQAGVTKPIVYRLFGDREGLLAALGQRMAGEIMAEVTAALEQGPADPKDMLRRAIRAYVTLIDTETEVYRFVTERTVGGATITGLAAEVARAIAVVLGEQLRAAGADSGAAEPWAFGIVGMVHLSGDWWVRTRTLPREQLVTYLVDLLWDGFAALAPDDAAT</sequence>
<dbReference type="InterPro" id="IPR001647">
    <property type="entry name" value="HTH_TetR"/>
</dbReference>
<accession>A0AAE9Y4A0</accession>
<proteinExistence type="predicted"/>
<dbReference type="RefSeq" id="WP_272735515.1">
    <property type="nucleotide sequence ID" value="NZ_CP116942.1"/>
</dbReference>
<dbReference type="SUPFAM" id="SSF46689">
    <property type="entry name" value="Homeodomain-like"/>
    <property type="match status" value="1"/>
</dbReference>
<keyword evidence="5" id="KW-1185">Reference proteome</keyword>
<dbReference type="Pfam" id="PF19344">
    <property type="entry name" value="TetR_C_32"/>
    <property type="match status" value="1"/>
</dbReference>
<dbReference type="Gene3D" id="1.10.357.10">
    <property type="entry name" value="Tetracycline Repressor, domain 2"/>
    <property type="match status" value="1"/>
</dbReference>
<dbReference type="PANTHER" id="PTHR30055">
    <property type="entry name" value="HTH-TYPE TRANSCRIPTIONAL REGULATOR RUTR"/>
    <property type="match status" value="1"/>
</dbReference>
<dbReference type="Proteomes" id="UP001216390">
    <property type="component" value="Chromosome"/>
</dbReference>
<organism evidence="4 5">
    <name type="scientific">Iamia majanohamensis</name>
    <dbReference type="NCBI Taxonomy" id="467976"/>
    <lineage>
        <taxon>Bacteria</taxon>
        <taxon>Bacillati</taxon>
        <taxon>Actinomycetota</taxon>
        <taxon>Acidimicrobiia</taxon>
        <taxon>Acidimicrobiales</taxon>
        <taxon>Iamiaceae</taxon>
        <taxon>Iamia</taxon>
    </lineage>
</organism>
<dbReference type="GO" id="GO:0000976">
    <property type="term" value="F:transcription cis-regulatory region binding"/>
    <property type="evidence" value="ECO:0007669"/>
    <property type="project" value="TreeGrafter"/>
</dbReference>
<dbReference type="Pfam" id="PF00440">
    <property type="entry name" value="TetR_N"/>
    <property type="match status" value="1"/>
</dbReference>
<dbReference type="AlphaFoldDB" id="A0AAE9Y4A0"/>
<name>A0AAE9Y4A0_9ACTN</name>
<evidence type="ECO:0000313" key="4">
    <source>
        <dbReference type="EMBL" id="WCO65989.1"/>
    </source>
</evidence>
<dbReference type="PRINTS" id="PR00455">
    <property type="entry name" value="HTHTETR"/>
</dbReference>
<dbReference type="GO" id="GO:0003700">
    <property type="term" value="F:DNA-binding transcription factor activity"/>
    <property type="evidence" value="ECO:0007669"/>
    <property type="project" value="TreeGrafter"/>
</dbReference>
<dbReference type="KEGG" id="ima:PO878_15925"/>
<evidence type="ECO:0000259" key="3">
    <source>
        <dbReference type="PROSITE" id="PS50977"/>
    </source>
</evidence>
<dbReference type="InterPro" id="IPR009057">
    <property type="entry name" value="Homeodomain-like_sf"/>
</dbReference>
<keyword evidence="1 2" id="KW-0238">DNA-binding</keyword>
<dbReference type="InterPro" id="IPR050109">
    <property type="entry name" value="HTH-type_TetR-like_transc_reg"/>
</dbReference>
<dbReference type="EMBL" id="CP116942">
    <property type="protein sequence ID" value="WCO65989.1"/>
    <property type="molecule type" value="Genomic_DNA"/>
</dbReference>
<dbReference type="SUPFAM" id="SSF48498">
    <property type="entry name" value="Tetracyclin repressor-like, C-terminal domain"/>
    <property type="match status" value="1"/>
</dbReference>